<evidence type="ECO:0000313" key="3">
    <source>
        <dbReference type="EMBL" id="ORV45968.1"/>
    </source>
</evidence>
<comment type="caution">
    <text evidence="3">The sequence shown here is derived from an EMBL/GenBank/DDBJ whole genome shotgun (WGS) entry which is preliminary data.</text>
</comment>
<protein>
    <submittedName>
        <fullName evidence="3">Polyketide cyclase</fullName>
    </submittedName>
</protein>
<dbReference type="InterPro" id="IPR013538">
    <property type="entry name" value="ASHA1/2-like_C"/>
</dbReference>
<dbReference type="Proteomes" id="UP000193465">
    <property type="component" value="Unassembled WGS sequence"/>
</dbReference>
<reference evidence="3 4" key="1">
    <citation type="submission" date="2016-01" db="EMBL/GenBank/DDBJ databases">
        <title>The new phylogeny of the genus Mycobacterium.</title>
        <authorList>
            <person name="Tarcisio F."/>
            <person name="Conor M."/>
            <person name="Antonella G."/>
            <person name="Elisabetta G."/>
            <person name="Giulia F.S."/>
            <person name="Sara T."/>
            <person name="Anna F."/>
            <person name="Clotilde B."/>
            <person name="Roberto B."/>
            <person name="Veronica D.S."/>
            <person name="Fabio R."/>
            <person name="Monica P."/>
            <person name="Olivier J."/>
            <person name="Enrico T."/>
            <person name="Nicola S."/>
        </authorList>
    </citation>
    <scope>NUCLEOTIDE SEQUENCE [LARGE SCALE GENOMIC DNA]</scope>
    <source>
        <strain evidence="3 4">ATCC 27353</strain>
    </source>
</reference>
<dbReference type="SUPFAM" id="SSF55961">
    <property type="entry name" value="Bet v1-like"/>
    <property type="match status" value="1"/>
</dbReference>
<evidence type="ECO:0000256" key="1">
    <source>
        <dbReference type="ARBA" id="ARBA00006817"/>
    </source>
</evidence>
<dbReference type="Pfam" id="PF08327">
    <property type="entry name" value="AHSA1"/>
    <property type="match status" value="1"/>
</dbReference>
<sequence length="163" mass="18008">MPVIDVQHDLETLTLTITADFAAPVQRIWQIYADPRQLEKVWGPPTFPATVVDHDLAPGGRTNYFMTGPDGEKYAGYWQIISVDEPRSFTFDDGFADLDFNPDPQMPTSRNVYTFTEHEGGTRATYVGTYASAEDLQKVLDMGVVEGATSALNQIDTVVASVN</sequence>
<dbReference type="Gene3D" id="3.30.530.20">
    <property type="match status" value="1"/>
</dbReference>
<dbReference type="InterPro" id="IPR023393">
    <property type="entry name" value="START-like_dom_sf"/>
</dbReference>
<dbReference type="RefSeq" id="WP_046320704.1">
    <property type="nucleotide sequence ID" value="NZ_LQOT01000040.1"/>
</dbReference>
<accession>A0A1X1TNB3</accession>
<dbReference type="EMBL" id="LQOT01000040">
    <property type="protein sequence ID" value="ORV45968.1"/>
    <property type="molecule type" value="Genomic_DNA"/>
</dbReference>
<evidence type="ECO:0000313" key="4">
    <source>
        <dbReference type="Proteomes" id="UP000193465"/>
    </source>
</evidence>
<feature type="domain" description="Activator of Hsp90 ATPase homologue 1/2-like C-terminal" evidence="2">
    <location>
        <begin position="23"/>
        <end position="159"/>
    </location>
</feature>
<dbReference type="AlphaFoldDB" id="A0A1X1TNB3"/>
<keyword evidence="4" id="KW-1185">Reference proteome</keyword>
<proteinExistence type="inferred from homology"/>
<dbReference type="STRING" id="188915.AWC02_11510"/>
<dbReference type="CDD" id="cd07814">
    <property type="entry name" value="SRPBCC_CalC_Aha1-like"/>
    <property type="match status" value="1"/>
</dbReference>
<gene>
    <name evidence="3" type="ORF">AWC02_11510</name>
</gene>
<evidence type="ECO:0000259" key="2">
    <source>
        <dbReference type="Pfam" id="PF08327"/>
    </source>
</evidence>
<organism evidence="3 4">
    <name type="scientific">Mycolicibacter engbaekii</name>
    <dbReference type="NCBI Taxonomy" id="188915"/>
    <lineage>
        <taxon>Bacteria</taxon>
        <taxon>Bacillati</taxon>
        <taxon>Actinomycetota</taxon>
        <taxon>Actinomycetes</taxon>
        <taxon>Mycobacteriales</taxon>
        <taxon>Mycobacteriaceae</taxon>
        <taxon>Mycolicibacter</taxon>
    </lineage>
</organism>
<name>A0A1X1TNB3_9MYCO</name>
<comment type="similarity">
    <text evidence="1">Belongs to the AHA1 family.</text>
</comment>